<comment type="subcellular location">
    <subcellularLocation>
        <location evidence="1 9">Cell inner membrane</location>
        <topology evidence="1 9">Single-pass membrane protein</topology>
    </subcellularLocation>
</comment>
<sequence length="435" mass="48168">MSTPTTPSPLDELLATSQNIHKKPLPWIVMGLLTSFLVWASLAQLDEVSSAEGEVTPQGKVKVIQHLEGGLITDIYVTEGDLVHEGARLMQLDLAAGGMNNEELQVRIDGLKLTHARLTAEANGLPLSFPEDVAKRRPTLRAAEEQAYKARTSELAATITVLDEQVRQRESEMRELATRERSLSTNLDLSRRKLAMSASLLSDGLTAKMDHLQLQSETEQLQGELASIQAAKPRVASSLAEAQGRQQEEKLRYQREAREQLSEVELNLARNQELQNKATDQQDRTEIRSPIVGVVKNMRYNTIGGVVKAGEPIMDIVPSQDNLVIEARLNPVDRGYVAVGQDTTVKISTYDYARYGGLKGKVALVAPDSTTPDKGNPYFRVVVTLEKYYLGKDAGEYAITPGMQATVDIHTGTRSVLEYLVKPVLKMRHEAFRER</sequence>
<accession>A0A1N7IYZ1</accession>
<keyword evidence="6" id="KW-0812">Transmembrane</keyword>
<dbReference type="GO" id="GO:0009306">
    <property type="term" value="P:protein secretion"/>
    <property type="evidence" value="ECO:0007669"/>
    <property type="project" value="InterPro"/>
</dbReference>
<evidence type="ECO:0000256" key="5">
    <source>
        <dbReference type="ARBA" id="ARBA00022519"/>
    </source>
</evidence>
<dbReference type="PANTHER" id="PTHR30386:SF26">
    <property type="entry name" value="TRANSPORT PROTEIN COMB"/>
    <property type="match status" value="1"/>
</dbReference>
<keyword evidence="5 9" id="KW-0997">Cell inner membrane</keyword>
<dbReference type="PRINTS" id="PR01490">
    <property type="entry name" value="RTXTOXIND"/>
</dbReference>
<evidence type="ECO:0000256" key="7">
    <source>
        <dbReference type="ARBA" id="ARBA00022989"/>
    </source>
</evidence>
<keyword evidence="4 9" id="KW-1003">Cell membrane</keyword>
<dbReference type="InterPro" id="IPR050739">
    <property type="entry name" value="MFP"/>
</dbReference>
<dbReference type="EMBL" id="FTOA01000001">
    <property type="protein sequence ID" value="SIS42323.1"/>
    <property type="molecule type" value="Genomic_DNA"/>
</dbReference>
<evidence type="ECO:0000256" key="6">
    <source>
        <dbReference type="ARBA" id="ARBA00022692"/>
    </source>
</evidence>
<dbReference type="RefSeq" id="WP_076398827.1">
    <property type="nucleotide sequence ID" value="NZ_FTOA01000001.1"/>
</dbReference>
<dbReference type="InterPro" id="IPR010129">
    <property type="entry name" value="T1SS_HlyD"/>
</dbReference>
<gene>
    <name evidence="12" type="ORF">SAMN05421779_101787</name>
</gene>
<dbReference type="STRING" id="80876.SAMN05421779_101787"/>
<dbReference type="Proteomes" id="UP000185678">
    <property type="component" value="Unassembled WGS sequence"/>
</dbReference>
<dbReference type="PANTHER" id="PTHR30386">
    <property type="entry name" value="MEMBRANE FUSION SUBUNIT OF EMRAB-TOLC MULTIDRUG EFFLUX PUMP"/>
    <property type="match status" value="1"/>
</dbReference>
<dbReference type="InterPro" id="IPR058781">
    <property type="entry name" value="HH_AprE-like"/>
</dbReference>
<evidence type="ECO:0000256" key="3">
    <source>
        <dbReference type="ARBA" id="ARBA00022448"/>
    </source>
</evidence>
<evidence type="ECO:0000313" key="12">
    <source>
        <dbReference type="EMBL" id="SIS42323.1"/>
    </source>
</evidence>
<dbReference type="InterPro" id="IPR058982">
    <property type="entry name" value="Beta-barrel_AprE"/>
</dbReference>
<keyword evidence="7" id="KW-1133">Transmembrane helix</keyword>
<dbReference type="Pfam" id="PF25994">
    <property type="entry name" value="HH_AprE"/>
    <property type="match status" value="1"/>
</dbReference>
<evidence type="ECO:0000256" key="8">
    <source>
        <dbReference type="ARBA" id="ARBA00023136"/>
    </source>
</evidence>
<keyword evidence="3 9" id="KW-0813">Transport</keyword>
<dbReference type="GO" id="GO:0005886">
    <property type="term" value="C:plasma membrane"/>
    <property type="evidence" value="ECO:0007669"/>
    <property type="project" value="UniProtKB-SubCell"/>
</dbReference>
<name>A0A1N7IYZ1_9PROT</name>
<evidence type="ECO:0000259" key="11">
    <source>
        <dbReference type="Pfam" id="PF26002"/>
    </source>
</evidence>
<dbReference type="AlphaFoldDB" id="A0A1N7IYZ1"/>
<dbReference type="Pfam" id="PF26002">
    <property type="entry name" value="Beta-barrel_AprE"/>
    <property type="match status" value="1"/>
</dbReference>
<keyword evidence="8" id="KW-0472">Membrane</keyword>
<keyword evidence="13" id="KW-1185">Reference proteome</keyword>
<evidence type="ECO:0000256" key="2">
    <source>
        <dbReference type="ARBA" id="ARBA00009477"/>
    </source>
</evidence>
<evidence type="ECO:0000313" key="13">
    <source>
        <dbReference type="Proteomes" id="UP000185678"/>
    </source>
</evidence>
<evidence type="ECO:0000256" key="9">
    <source>
        <dbReference type="RuleBase" id="RU365093"/>
    </source>
</evidence>
<protein>
    <recommendedName>
        <fullName evidence="9">Membrane fusion protein (MFP) family protein</fullName>
    </recommendedName>
</protein>
<dbReference type="NCBIfam" id="TIGR01843">
    <property type="entry name" value="type_I_hlyD"/>
    <property type="match status" value="1"/>
</dbReference>
<evidence type="ECO:0000256" key="1">
    <source>
        <dbReference type="ARBA" id="ARBA00004377"/>
    </source>
</evidence>
<organism evidence="12 13">
    <name type="scientific">Insolitispirillum peregrinum</name>
    <dbReference type="NCBI Taxonomy" id="80876"/>
    <lineage>
        <taxon>Bacteria</taxon>
        <taxon>Pseudomonadati</taxon>
        <taxon>Pseudomonadota</taxon>
        <taxon>Alphaproteobacteria</taxon>
        <taxon>Rhodospirillales</taxon>
        <taxon>Novispirillaceae</taxon>
        <taxon>Insolitispirillum</taxon>
    </lineage>
</organism>
<dbReference type="Gene3D" id="2.40.30.170">
    <property type="match status" value="1"/>
</dbReference>
<dbReference type="PROSITE" id="PS00543">
    <property type="entry name" value="HLYD_FAMILY"/>
    <property type="match status" value="1"/>
</dbReference>
<evidence type="ECO:0000256" key="4">
    <source>
        <dbReference type="ARBA" id="ARBA00022475"/>
    </source>
</evidence>
<dbReference type="OrthoDB" id="9810980at2"/>
<comment type="similarity">
    <text evidence="2 9">Belongs to the membrane fusion protein (MFP) (TC 8.A.1) family.</text>
</comment>
<dbReference type="InterPro" id="IPR006144">
    <property type="entry name" value="Secretion_HlyD_CS"/>
</dbReference>
<reference evidence="12 13" key="1">
    <citation type="submission" date="2017-01" db="EMBL/GenBank/DDBJ databases">
        <authorList>
            <person name="Mah S.A."/>
            <person name="Swanson W.J."/>
            <person name="Moy G.W."/>
            <person name="Vacquier V.D."/>
        </authorList>
    </citation>
    <scope>NUCLEOTIDE SEQUENCE [LARGE SCALE GENOMIC DNA]</scope>
    <source>
        <strain evidence="12 13">DSM 11589</strain>
    </source>
</reference>
<evidence type="ECO:0000259" key="10">
    <source>
        <dbReference type="Pfam" id="PF25994"/>
    </source>
</evidence>
<feature type="domain" description="AprE-like beta-barrel" evidence="11">
    <location>
        <begin position="323"/>
        <end position="412"/>
    </location>
</feature>
<feature type="domain" description="AprE-like long alpha-helical hairpin" evidence="10">
    <location>
        <begin position="100"/>
        <end position="281"/>
    </location>
</feature>
<proteinExistence type="inferred from homology"/>